<dbReference type="FunFam" id="3.30.160.60:FF:000912">
    <property type="entry name" value="Zinc finger protein 660"/>
    <property type="match status" value="2"/>
</dbReference>
<keyword evidence="5" id="KW-0862">Zinc</keyword>
<dbReference type="FunFam" id="3.30.160.60:FF:001450">
    <property type="entry name" value="zinc finger protein 774"/>
    <property type="match status" value="1"/>
</dbReference>
<feature type="domain" description="C2H2-type" evidence="10">
    <location>
        <begin position="196"/>
        <end position="223"/>
    </location>
</feature>
<dbReference type="GO" id="GO:0005634">
    <property type="term" value="C:nucleus"/>
    <property type="evidence" value="ECO:0007669"/>
    <property type="project" value="UniProtKB-SubCell"/>
</dbReference>
<evidence type="ECO:0000313" key="12">
    <source>
        <dbReference type="Proteomes" id="UP000264820"/>
    </source>
</evidence>
<evidence type="ECO:0000313" key="11">
    <source>
        <dbReference type="Ensembl" id="ENSHCOP00000025108.1"/>
    </source>
</evidence>
<dbReference type="GO" id="GO:0000122">
    <property type="term" value="P:negative regulation of transcription by RNA polymerase II"/>
    <property type="evidence" value="ECO:0007669"/>
    <property type="project" value="UniProtKB-ARBA"/>
</dbReference>
<evidence type="ECO:0000259" key="10">
    <source>
        <dbReference type="PROSITE" id="PS50157"/>
    </source>
</evidence>
<dbReference type="PANTHER" id="PTHR24393">
    <property type="entry name" value="ZINC FINGER PROTEIN"/>
    <property type="match status" value="1"/>
</dbReference>
<keyword evidence="2" id="KW-0479">Metal-binding</keyword>
<feature type="domain" description="C2H2-type" evidence="10">
    <location>
        <begin position="252"/>
        <end position="279"/>
    </location>
</feature>
<sequence>MLRELVRERLLAAADDIFGLFQSTIASYEEQLCRAREESERRRRQLEAVRETPVGIRGEDVKADDPQPTRLKEVKERPLRVKEEAEEADVCKFALPALFAPTEDGGRGDNNRAPESSLLAHRPPSEGARREGTPADPHEHLAGRGDNKPSRKRTLGHKETSETCQRHFICSVCGKSFAKKSILIRHLRTHTGEKPFHCSLCGKRFTQKPSMISHMRTHTGEKPFGCSFCGKGFTQKPSMVSHMRIHTGEKPFTCLICGGSYARRSNLTAHMRTHNTERVDVS</sequence>
<proteinExistence type="predicted"/>
<evidence type="ECO:0000256" key="6">
    <source>
        <dbReference type="ARBA" id="ARBA00023125"/>
    </source>
</evidence>
<organism evidence="11 12">
    <name type="scientific">Hippocampus comes</name>
    <name type="common">Tiger tail seahorse</name>
    <dbReference type="NCBI Taxonomy" id="109280"/>
    <lineage>
        <taxon>Eukaryota</taxon>
        <taxon>Metazoa</taxon>
        <taxon>Chordata</taxon>
        <taxon>Craniata</taxon>
        <taxon>Vertebrata</taxon>
        <taxon>Euteleostomi</taxon>
        <taxon>Actinopterygii</taxon>
        <taxon>Neopterygii</taxon>
        <taxon>Teleostei</taxon>
        <taxon>Neoteleostei</taxon>
        <taxon>Acanthomorphata</taxon>
        <taxon>Syngnathiaria</taxon>
        <taxon>Syngnathiformes</taxon>
        <taxon>Syngnathoidei</taxon>
        <taxon>Syngnathidae</taxon>
        <taxon>Hippocampus</taxon>
    </lineage>
</organism>
<keyword evidence="4 8" id="KW-0863">Zinc-finger</keyword>
<keyword evidence="3" id="KW-0677">Repeat</keyword>
<dbReference type="SMART" id="SM00355">
    <property type="entry name" value="ZnF_C2H2"/>
    <property type="match status" value="4"/>
</dbReference>
<dbReference type="FunFam" id="3.30.160.60:FF:000624">
    <property type="entry name" value="zinc finger protein 697"/>
    <property type="match status" value="1"/>
</dbReference>
<dbReference type="PROSITE" id="PS00028">
    <property type="entry name" value="ZINC_FINGER_C2H2_1"/>
    <property type="match status" value="4"/>
</dbReference>
<evidence type="ECO:0000256" key="4">
    <source>
        <dbReference type="ARBA" id="ARBA00022771"/>
    </source>
</evidence>
<dbReference type="GO" id="GO:0045595">
    <property type="term" value="P:regulation of cell differentiation"/>
    <property type="evidence" value="ECO:0007669"/>
    <property type="project" value="UniProtKB-ARBA"/>
</dbReference>
<feature type="domain" description="C2H2-type" evidence="10">
    <location>
        <begin position="168"/>
        <end position="195"/>
    </location>
</feature>
<evidence type="ECO:0000256" key="1">
    <source>
        <dbReference type="ARBA" id="ARBA00004123"/>
    </source>
</evidence>
<protein>
    <recommendedName>
        <fullName evidence="10">C2H2-type domain-containing protein</fullName>
    </recommendedName>
</protein>
<accession>A0A3Q2ZFQ9</accession>
<keyword evidence="12" id="KW-1185">Reference proteome</keyword>
<dbReference type="GO" id="GO:0001228">
    <property type="term" value="F:DNA-binding transcription activator activity, RNA polymerase II-specific"/>
    <property type="evidence" value="ECO:0007669"/>
    <property type="project" value="TreeGrafter"/>
</dbReference>
<keyword evidence="7" id="KW-0539">Nucleus</keyword>
<evidence type="ECO:0000256" key="8">
    <source>
        <dbReference type="PROSITE-ProRule" id="PRU00042"/>
    </source>
</evidence>
<dbReference type="SUPFAM" id="SSF57667">
    <property type="entry name" value="beta-beta-alpha zinc fingers"/>
    <property type="match status" value="2"/>
</dbReference>
<dbReference type="OMA" id="SACSHFI"/>
<keyword evidence="6" id="KW-0238">DNA-binding</keyword>
<dbReference type="GO" id="GO:0000978">
    <property type="term" value="F:RNA polymerase II cis-regulatory region sequence-specific DNA binding"/>
    <property type="evidence" value="ECO:0007669"/>
    <property type="project" value="TreeGrafter"/>
</dbReference>
<dbReference type="Ensembl" id="ENSHCOT00000018973.1">
    <property type="protein sequence ID" value="ENSHCOP00000025108.1"/>
    <property type="gene ID" value="ENSHCOG00000015003.1"/>
</dbReference>
<dbReference type="PROSITE" id="PS50157">
    <property type="entry name" value="ZINC_FINGER_C2H2_2"/>
    <property type="match status" value="4"/>
</dbReference>
<dbReference type="AlphaFoldDB" id="A0A3Q2ZFQ9"/>
<dbReference type="Proteomes" id="UP000264820">
    <property type="component" value="Unplaced"/>
</dbReference>
<dbReference type="GeneTree" id="ENSGT01150000286934"/>
<evidence type="ECO:0000256" key="7">
    <source>
        <dbReference type="ARBA" id="ARBA00023242"/>
    </source>
</evidence>
<feature type="domain" description="C2H2-type" evidence="10">
    <location>
        <begin position="224"/>
        <end position="251"/>
    </location>
</feature>
<name>A0A3Q2ZFQ9_HIPCM</name>
<evidence type="ECO:0000256" key="2">
    <source>
        <dbReference type="ARBA" id="ARBA00022723"/>
    </source>
</evidence>
<dbReference type="InterPro" id="IPR036236">
    <property type="entry name" value="Znf_C2H2_sf"/>
</dbReference>
<evidence type="ECO:0000256" key="5">
    <source>
        <dbReference type="ARBA" id="ARBA00022833"/>
    </source>
</evidence>
<comment type="subcellular location">
    <subcellularLocation>
        <location evidence="1">Nucleus</location>
    </subcellularLocation>
</comment>
<dbReference type="GO" id="GO:0008270">
    <property type="term" value="F:zinc ion binding"/>
    <property type="evidence" value="ECO:0007669"/>
    <property type="project" value="UniProtKB-KW"/>
</dbReference>
<dbReference type="InterPro" id="IPR013087">
    <property type="entry name" value="Znf_C2H2_type"/>
</dbReference>
<reference evidence="11" key="1">
    <citation type="submission" date="2025-08" db="UniProtKB">
        <authorList>
            <consortium name="Ensembl"/>
        </authorList>
    </citation>
    <scope>IDENTIFICATION</scope>
</reference>
<evidence type="ECO:0000256" key="9">
    <source>
        <dbReference type="SAM" id="MobiDB-lite"/>
    </source>
</evidence>
<feature type="region of interest" description="Disordered" evidence="9">
    <location>
        <begin position="101"/>
        <end position="159"/>
    </location>
</feature>
<dbReference type="PANTHER" id="PTHR24393:SF151">
    <property type="entry name" value="C2H2-TYPE DOMAIN-CONTAINING PROTEIN"/>
    <property type="match status" value="1"/>
</dbReference>
<dbReference type="Gene3D" id="3.30.160.60">
    <property type="entry name" value="Classic Zinc Finger"/>
    <property type="match status" value="4"/>
</dbReference>
<dbReference type="Pfam" id="PF00096">
    <property type="entry name" value="zf-C2H2"/>
    <property type="match status" value="4"/>
</dbReference>
<reference evidence="11" key="2">
    <citation type="submission" date="2025-09" db="UniProtKB">
        <authorList>
            <consortium name="Ensembl"/>
        </authorList>
    </citation>
    <scope>IDENTIFICATION</scope>
</reference>
<evidence type="ECO:0000256" key="3">
    <source>
        <dbReference type="ARBA" id="ARBA00022737"/>
    </source>
</evidence>
<feature type="compositionally biased region" description="Basic and acidic residues" evidence="9">
    <location>
        <begin position="123"/>
        <end position="149"/>
    </location>
</feature>